<keyword evidence="5" id="KW-1185">Reference proteome</keyword>
<dbReference type="GO" id="GO:0003676">
    <property type="term" value="F:nucleic acid binding"/>
    <property type="evidence" value="ECO:0007669"/>
    <property type="project" value="InterPro"/>
</dbReference>
<evidence type="ECO:0000256" key="3">
    <source>
        <dbReference type="ARBA" id="ARBA00022946"/>
    </source>
</evidence>
<sequence>MFNLLSKKLKTVTRLPMPPSLCRFTPKQLSSSKNPDLVRATFKSFGLTETQLQGVISKVPALLTYNPESVLKPKLAFLFGFQVPSSVMADLIAKQPSILNMSLDKQIIPSYNLLREYAEQDSDIITILKRCPRAFKSSKDSIEACLRELGGEEGMPKSNITRLLIRAPRTFNVPIDKFRDIVLKVKSFGFNPRNQNFCTALQTLSSVSEEIWQNKLKVFPNFGWNEADVINLFRKSPRVMEGSEEKIREVLKFLVNKLNWGPAEASKYPVVFTLSPEKKLNPRYAVIQLLISKKKVNENIKLGPVFKMSDDTFKDKFIDGNEELVADLVDLF</sequence>
<protein>
    <submittedName>
        <fullName evidence="4">Mitochodrial transcription termination factor-related</fullName>
    </submittedName>
</protein>
<keyword evidence="2" id="KW-0804">Transcription</keyword>
<evidence type="ECO:0000256" key="2">
    <source>
        <dbReference type="ARBA" id="ARBA00022472"/>
    </source>
</evidence>
<dbReference type="InParanoid" id="A0A200Q1Q7"/>
<dbReference type="PANTHER" id="PTHR13068">
    <property type="entry name" value="CGI-12 PROTEIN-RELATED"/>
    <property type="match status" value="1"/>
</dbReference>
<evidence type="ECO:0000256" key="1">
    <source>
        <dbReference type="ARBA" id="ARBA00007692"/>
    </source>
</evidence>
<keyword evidence="2" id="KW-0806">Transcription termination</keyword>
<dbReference type="PANTHER" id="PTHR13068:SF236">
    <property type="entry name" value="OS02G0749800 PROTEIN"/>
    <property type="match status" value="1"/>
</dbReference>
<dbReference type="GO" id="GO:0006353">
    <property type="term" value="P:DNA-templated transcription termination"/>
    <property type="evidence" value="ECO:0007669"/>
    <property type="project" value="UniProtKB-KW"/>
</dbReference>
<dbReference type="Proteomes" id="UP000195402">
    <property type="component" value="Unassembled WGS sequence"/>
</dbReference>
<gene>
    <name evidence="4" type="ORF">BVC80_1395g123</name>
</gene>
<dbReference type="AlphaFoldDB" id="A0A200Q1Q7"/>
<dbReference type="Gene3D" id="1.25.70.10">
    <property type="entry name" value="Transcription termination factor 3, mitochondrial"/>
    <property type="match status" value="1"/>
</dbReference>
<name>A0A200Q1Q7_MACCD</name>
<dbReference type="FunFam" id="1.25.70.10:FF:000001">
    <property type="entry name" value="Mitochondrial transcription termination factor-like"/>
    <property type="match status" value="1"/>
</dbReference>
<comment type="similarity">
    <text evidence="1">Belongs to the mTERF family.</text>
</comment>
<proteinExistence type="inferred from homology"/>
<dbReference type="InterPro" id="IPR038538">
    <property type="entry name" value="MTERF_sf"/>
</dbReference>
<keyword evidence="2" id="KW-0805">Transcription regulation</keyword>
<dbReference type="SMART" id="SM00733">
    <property type="entry name" value="Mterf"/>
    <property type="match status" value="6"/>
</dbReference>
<dbReference type="Pfam" id="PF02536">
    <property type="entry name" value="mTERF"/>
    <property type="match status" value="1"/>
</dbReference>
<dbReference type="InterPro" id="IPR003690">
    <property type="entry name" value="MTERF"/>
</dbReference>
<organism evidence="4 5">
    <name type="scientific">Macleaya cordata</name>
    <name type="common">Five-seeded plume-poppy</name>
    <name type="synonym">Bocconia cordata</name>
    <dbReference type="NCBI Taxonomy" id="56857"/>
    <lineage>
        <taxon>Eukaryota</taxon>
        <taxon>Viridiplantae</taxon>
        <taxon>Streptophyta</taxon>
        <taxon>Embryophyta</taxon>
        <taxon>Tracheophyta</taxon>
        <taxon>Spermatophyta</taxon>
        <taxon>Magnoliopsida</taxon>
        <taxon>Ranunculales</taxon>
        <taxon>Papaveraceae</taxon>
        <taxon>Papaveroideae</taxon>
        <taxon>Macleaya</taxon>
    </lineage>
</organism>
<keyword evidence="3" id="KW-0809">Transit peptide</keyword>
<evidence type="ECO:0000313" key="4">
    <source>
        <dbReference type="EMBL" id="OVA04402.1"/>
    </source>
</evidence>
<dbReference type="OrthoDB" id="187447at2759"/>
<evidence type="ECO:0000313" key="5">
    <source>
        <dbReference type="Proteomes" id="UP000195402"/>
    </source>
</evidence>
<accession>A0A200Q1Q7</accession>
<dbReference type="EMBL" id="MVGT01003318">
    <property type="protein sequence ID" value="OVA04402.1"/>
    <property type="molecule type" value="Genomic_DNA"/>
</dbReference>
<dbReference type="OMA" id="YHPRAFV"/>
<comment type="caution">
    <text evidence="4">The sequence shown here is derived from an EMBL/GenBank/DDBJ whole genome shotgun (WGS) entry which is preliminary data.</text>
</comment>
<reference evidence="4 5" key="1">
    <citation type="journal article" date="2017" name="Mol. Plant">
        <title>The Genome of Medicinal Plant Macleaya cordata Provides New Insights into Benzylisoquinoline Alkaloids Metabolism.</title>
        <authorList>
            <person name="Liu X."/>
            <person name="Liu Y."/>
            <person name="Huang P."/>
            <person name="Ma Y."/>
            <person name="Qing Z."/>
            <person name="Tang Q."/>
            <person name="Cao H."/>
            <person name="Cheng P."/>
            <person name="Zheng Y."/>
            <person name="Yuan Z."/>
            <person name="Zhou Y."/>
            <person name="Liu J."/>
            <person name="Tang Z."/>
            <person name="Zhuo Y."/>
            <person name="Zhang Y."/>
            <person name="Yu L."/>
            <person name="Huang J."/>
            <person name="Yang P."/>
            <person name="Peng Q."/>
            <person name="Zhang J."/>
            <person name="Jiang W."/>
            <person name="Zhang Z."/>
            <person name="Lin K."/>
            <person name="Ro D.K."/>
            <person name="Chen X."/>
            <person name="Xiong X."/>
            <person name="Shang Y."/>
            <person name="Huang S."/>
            <person name="Zeng J."/>
        </authorList>
    </citation>
    <scope>NUCLEOTIDE SEQUENCE [LARGE SCALE GENOMIC DNA]</scope>
    <source>
        <strain evidence="5">cv. BLH2017</strain>
        <tissue evidence="4">Root</tissue>
    </source>
</reference>